<keyword evidence="1" id="KW-0812">Transmembrane</keyword>
<keyword evidence="1" id="KW-0472">Membrane</keyword>
<organism evidence="2 3">
    <name type="scientific">Kitasatospora saccharophila</name>
    <dbReference type="NCBI Taxonomy" id="407973"/>
    <lineage>
        <taxon>Bacteria</taxon>
        <taxon>Bacillati</taxon>
        <taxon>Actinomycetota</taxon>
        <taxon>Actinomycetes</taxon>
        <taxon>Kitasatosporales</taxon>
        <taxon>Streptomycetaceae</taxon>
        <taxon>Kitasatospora</taxon>
    </lineage>
</organism>
<evidence type="ECO:0000313" key="2">
    <source>
        <dbReference type="EMBL" id="GAA2121472.1"/>
    </source>
</evidence>
<sequence>MSLLAYVTGLVLVVLAVVAIVVTPLLIAHARTTHDHGPTCWWCHPRLRRSR</sequence>
<dbReference type="Proteomes" id="UP001500897">
    <property type="component" value="Unassembled WGS sequence"/>
</dbReference>
<comment type="caution">
    <text evidence="2">The sequence shown here is derived from an EMBL/GenBank/DDBJ whole genome shotgun (WGS) entry which is preliminary data.</text>
</comment>
<dbReference type="EMBL" id="BAAANS010000078">
    <property type="protein sequence ID" value="GAA2121472.1"/>
    <property type="molecule type" value="Genomic_DNA"/>
</dbReference>
<protein>
    <submittedName>
        <fullName evidence="2">Uncharacterized protein</fullName>
    </submittedName>
</protein>
<evidence type="ECO:0000256" key="1">
    <source>
        <dbReference type="SAM" id="Phobius"/>
    </source>
</evidence>
<proteinExistence type="predicted"/>
<accession>A0ABP5JXH3</accession>
<keyword evidence="1" id="KW-1133">Transmembrane helix</keyword>
<keyword evidence="3" id="KW-1185">Reference proteome</keyword>
<dbReference type="RefSeq" id="WP_344558360.1">
    <property type="nucleotide sequence ID" value="NZ_BAAANS010000078.1"/>
</dbReference>
<feature type="transmembrane region" description="Helical" evidence="1">
    <location>
        <begin position="6"/>
        <end position="27"/>
    </location>
</feature>
<evidence type="ECO:0000313" key="3">
    <source>
        <dbReference type="Proteomes" id="UP001500897"/>
    </source>
</evidence>
<gene>
    <name evidence="2" type="ORF">GCM10009759_71220</name>
</gene>
<reference evidence="3" key="1">
    <citation type="journal article" date="2019" name="Int. J. Syst. Evol. Microbiol.">
        <title>The Global Catalogue of Microorganisms (GCM) 10K type strain sequencing project: providing services to taxonomists for standard genome sequencing and annotation.</title>
        <authorList>
            <consortium name="The Broad Institute Genomics Platform"/>
            <consortium name="The Broad Institute Genome Sequencing Center for Infectious Disease"/>
            <person name="Wu L."/>
            <person name="Ma J."/>
        </authorList>
    </citation>
    <scope>NUCLEOTIDE SEQUENCE [LARGE SCALE GENOMIC DNA]</scope>
    <source>
        <strain evidence="3">JCM 14559</strain>
    </source>
</reference>
<name>A0ABP5JXH3_9ACTN</name>